<evidence type="ECO:0000313" key="9">
    <source>
        <dbReference type="Proteomes" id="UP001608902"/>
    </source>
</evidence>
<evidence type="ECO:0000256" key="6">
    <source>
        <dbReference type="ARBA" id="ARBA00023242"/>
    </source>
</evidence>
<name>A0ABD6EJV7_9BILA</name>
<comment type="subcellular location">
    <subcellularLocation>
        <location evidence="1">Nucleus</location>
    </subcellularLocation>
</comment>
<dbReference type="PANTHER" id="PTHR10812:SF17">
    <property type="entry name" value="TRANSCRIPTION FACTOR AP-2, ISOFORM D"/>
    <property type="match status" value="1"/>
</dbReference>
<dbReference type="InterPro" id="IPR004979">
    <property type="entry name" value="TF_AP2"/>
</dbReference>
<evidence type="ECO:0000256" key="3">
    <source>
        <dbReference type="ARBA" id="ARBA00023015"/>
    </source>
</evidence>
<keyword evidence="5" id="KW-0804">Transcription</keyword>
<dbReference type="Proteomes" id="UP001608902">
    <property type="component" value="Unassembled WGS sequence"/>
</dbReference>
<reference evidence="8 9" key="1">
    <citation type="submission" date="2024-08" db="EMBL/GenBank/DDBJ databases">
        <title>Gnathostoma spinigerum genome.</title>
        <authorList>
            <person name="Gonzalez-Bertolin B."/>
            <person name="Monzon S."/>
            <person name="Zaballos A."/>
            <person name="Jimenez P."/>
            <person name="Dekumyoy P."/>
            <person name="Varona S."/>
            <person name="Cuesta I."/>
            <person name="Sumanam S."/>
            <person name="Adisakwattana P."/>
            <person name="Gasser R.B."/>
            <person name="Hernandez-Gonzalez A."/>
            <person name="Young N.D."/>
            <person name="Perteguer M.J."/>
        </authorList>
    </citation>
    <scope>NUCLEOTIDE SEQUENCE [LARGE SCALE GENOMIC DNA]</scope>
    <source>
        <strain evidence="8">AL3</strain>
        <tissue evidence="8">Liver</tissue>
    </source>
</reference>
<keyword evidence="9" id="KW-1185">Reference proteome</keyword>
<keyword evidence="3" id="KW-0805">Transcription regulation</keyword>
<evidence type="ECO:0000256" key="1">
    <source>
        <dbReference type="ARBA" id="ARBA00004123"/>
    </source>
</evidence>
<dbReference type="GO" id="GO:0003677">
    <property type="term" value="F:DNA binding"/>
    <property type="evidence" value="ECO:0007669"/>
    <property type="project" value="UniProtKB-KW"/>
</dbReference>
<dbReference type="Pfam" id="PF03299">
    <property type="entry name" value="TF_AP-2"/>
    <property type="match status" value="1"/>
</dbReference>
<accession>A0ABD6EJV7</accession>
<dbReference type="PRINTS" id="PR01748">
    <property type="entry name" value="AP2TNSCPFCT"/>
</dbReference>
<dbReference type="GO" id="GO:0005634">
    <property type="term" value="C:nucleus"/>
    <property type="evidence" value="ECO:0007669"/>
    <property type="project" value="UniProtKB-SubCell"/>
</dbReference>
<keyword evidence="6" id="KW-0539">Nucleus</keyword>
<evidence type="ECO:0000259" key="7">
    <source>
        <dbReference type="Pfam" id="PF03299"/>
    </source>
</evidence>
<keyword evidence="4" id="KW-0238">DNA-binding</keyword>
<dbReference type="InterPro" id="IPR013854">
    <property type="entry name" value="TF_AP2_C"/>
</dbReference>
<evidence type="ECO:0000256" key="2">
    <source>
        <dbReference type="ARBA" id="ARBA00007770"/>
    </source>
</evidence>
<dbReference type="PANTHER" id="PTHR10812">
    <property type="entry name" value="TRANSCRIPTION FACTOR AP-2"/>
    <property type="match status" value="1"/>
</dbReference>
<evidence type="ECO:0000256" key="4">
    <source>
        <dbReference type="ARBA" id="ARBA00023125"/>
    </source>
</evidence>
<dbReference type="EMBL" id="JBGFUD010005281">
    <property type="protein sequence ID" value="MFH4980249.1"/>
    <property type="molecule type" value="Genomic_DNA"/>
</dbReference>
<proteinExistence type="inferred from homology"/>
<evidence type="ECO:0000313" key="8">
    <source>
        <dbReference type="EMBL" id="MFH4980249.1"/>
    </source>
</evidence>
<evidence type="ECO:0000256" key="5">
    <source>
        <dbReference type="ARBA" id="ARBA00023163"/>
    </source>
</evidence>
<comment type="caution">
    <text evidence="8">The sequence shown here is derived from an EMBL/GenBank/DDBJ whole genome shotgun (WGS) entry which is preliminary data.</text>
</comment>
<sequence length="391" mass="42908">MRSRISSHNANTYVPAPVVGCHTMQPYFSNVSHTPLSSDLVDYANMNVNLFSTHQMTYGVPFASTSHYAWSCGGSEALNRLPSSADCVHNMLNERVINLDSQSGGALETSPESSPELNDSVHAYRKPSIAFGDQRGLSYVSAFSLSNAADLYASSLASYSDIFCTVPGRTSLLSSTTKYHVTIGEIQRRISPPECLNASLLGGILRKAKSKDGGKTLRDSLRQVGLTLPAGRRKATTVTAWTALVEEEALHMAKDFASLCEKDFPVRQVAEYACRKGIWHDDFERRRLMIENTRTVIKELAEIINSDRSPVCGGQPPIILAPAIQQRLTHFSMLTHGFGNLAFLAVLDTISTILEEMQRCCTTTVHSQRVTNMTTHNISNISQIYGGGVRK</sequence>
<comment type="similarity">
    <text evidence="2">Belongs to the AP-2 family.</text>
</comment>
<dbReference type="AlphaFoldDB" id="A0ABD6EJV7"/>
<protein>
    <recommendedName>
        <fullName evidence="7">Transcription factor AP-2 C-terminal domain-containing protein</fullName>
    </recommendedName>
</protein>
<organism evidence="8 9">
    <name type="scientific">Gnathostoma spinigerum</name>
    <dbReference type="NCBI Taxonomy" id="75299"/>
    <lineage>
        <taxon>Eukaryota</taxon>
        <taxon>Metazoa</taxon>
        <taxon>Ecdysozoa</taxon>
        <taxon>Nematoda</taxon>
        <taxon>Chromadorea</taxon>
        <taxon>Rhabditida</taxon>
        <taxon>Spirurina</taxon>
        <taxon>Gnathostomatomorpha</taxon>
        <taxon>Gnathostomatoidea</taxon>
        <taxon>Gnathostomatidae</taxon>
        <taxon>Gnathostoma</taxon>
    </lineage>
</organism>
<gene>
    <name evidence="8" type="ORF">AB6A40_006958</name>
</gene>
<feature type="domain" description="Transcription factor AP-2 C-terminal" evidence="7">
    <location>
        <begin position="163"/>
        <end position="357"/>
    </location>
</feature>